<keyword evidence="2" id="KW-1185">Reference proteome</keyword>
<dbReference type="EMBL" id="FN596000">
    <property type="protein sequence ID" value="CBI31874.3"/>
    <property type="molecule type" value="Genomic_DNA"/>
</dbReference>
<dbReference type="InParanoid" id="D7TN01"/>
<dbReference type="Proteomes" id="UP000009183">
    <property type="component" value="Chromosome 16"/>
</dbReference>
<organism evidence="1 2">
    <name type="scientific">Vitis vinifera</name>
    <name type="common">Grape</name>
    <dbReference type="NCBI Taxonomy" id="29760"/>
    <lineage>
        <taxon>Eukaryota</taxon>
        <taxon>Viridiplantae</taxon>
        <taxon>Streptophyta</taxon>
        <taxon>Embryophyta</taxon>
        <taxon>Tracheophyta</taxon>
        <taxon>Spermatophyta</taxon>
        <taxon>Magnoliopsida</taxon>
        <taxon>eudicotyledons</taxon>
        <taxon>Gunneridae</taxon>
        <taxon>Pentapetalae</taxon>
        <taxon>rosids</taxon>
        <taxon>Vitales</taxon>
        <taxon>Vitaceae</taxon>
        <taxon>Viteae</taxon>
        <taxon>Vitis</taxon>
    </lineage>
</organism>
<protein>
    <submittedName>
        <fullName evidence="1">Uncharacterized protein</fullName>
    </submittedName>
</protein>
<dbReference type="AlphaFoldDB" id="D7TN01"/>
<dbReference type="STRING" id="29760.D7TN01"/>
<name>D7TN01_VITVI</name>
<dbReference type="PaxDb" id="29760-VIT_16s0100g00050.t01"/>
<sequence>MLVIKDVISCSEQEPMSSMLSSSQNLYPGQMDKLLPTSISPNTLSTTSTLTFQAPSVAIVNLCSTVSEVYYAVH</sequence>
<proteinExistence type="predicted"/>
<evidence type="ECO:0000313" key="2">
    <source>
        <dbReference type="Proteomes" id="UP000009183"/>
    </source>
</evidence>
<gene>
    <name evidence="1" type="ordered locus">VIT_16s0100g00050</name>
</gene>
<accession>D7TN01</accession>
<dbReference type="HOGENOM" id="CLU_2692836_0_0_1"/>
<evidence type="ECO:0000313" key="1">
    <source>
        <dbReference type="EMBL" id="CBI31874.3"/>
    </source>
</evidence>
<reference evidence="2" key="1">
    <citation type="journal article" date="2007" name="Nature">
        <title>The grapevine genome sequence suggests ancestral hexaploidization in major angiosperm phyla.</title>
        <authorList>
            <consortium name="The French-Italian Public Consortium for Grapevine Genome Characterization."/>
            <person name="Jaillon O."/>
            <person name="Aury J.-M."/>
            <person name="Noel B."/>
            <person name="Policriti A."/>
            <person name="Clepet C."/>
            <person name="Casagrande A."/>
            <person name="Choisne N."/>
            <person name="Aubourg S."/>
            <person name="Vitulo N."/>
            <person name="Jubin C."/>
            <person name="Vezzi A."/>
            <person name="Legeai F."/>
            <person name="Hugueney P."/>
            <person name="Dasilva C."/>
            <person name="Horner D."/>
            <person name="Mica E."/>
            <person name="Jublot D."/>
            <person name="Poulain J."/>
            <person name="Bruyere C."/>
            <person name="Billault A."/>
            <person name="Segurens B."/>
            <person name="Gouyvenoux M."/>
            <person name="Ugarte E."/>
            <person name="Cattonaro F."/>
            <person name="Anthouard V."/>
            <person name="Vico V."/>
            <person name="Del Fabbro C."/>
            <person name="Alaux M."/>
            <person name="Di Gaspero G."/>
            <person name="Dumas V."/>
            <person name="Felice N."/>
            <person name="Paillard S."/>
            <person name="Juman I."/>
            <person name="Moroldo M."/>
            <person name="Scalabrin S."/>
            <person name="Canaguier A."/>
            <person name="Le Clainche I."/>
            <person name="Malacrida G."/>
            <person name="Durand E."/>
            <person name="Pesole G."/>
            <person name="Laucou V."/>
            <person name="Chatelet P."/>
            <person name="Merdinoglu D."/>
            <person name="Delledonne M."/>
            <person name="Pezzotti M."/>
            <person name="Lecharny A."/>
            <person name="Scarpelli C."/>
            <person name="Artiguenave F."/>
            <person name="Pe M.E."/>
            <person name="Valle G."/>
            <person name="Morgante M."/>
            <person name="Caboche M."/>
            <person name="Adam-Blondon A.-F."/>
            <person name="Weissenbach J."/>
            <person name="Quetier F."/>
            <person name="Wincker P."/>
        </authorList>
    </citation>
    <scope>NUCLEOTIDE SEQUENCE [LARGE SCALE GENOMIC DNA]</scope>
    <source>
        <strain evidence="2">cv. Pinot noir / PN40024</strain>
    </source>
</reference>